<evidence type="ECO:0000313" key="2">
    <source>
        <dbReference type="EMBL" id="CAR57452.1"/>
    </source>
</evidence>
<feature type="region of interest" description="Disordered" evidence="1">
    <location>
        <begin position="196"/>
        <end position="223"/>
    </location>
</feature>
<organism evidence="2 3">
    <name type="scientific">Burkholderia cenocepacia (strain ATCC BAA-245 / DSM 16553 / LMG 16656 / NCTC 13227 / J2315 / CF5610)</name>
    <name type="common">Burkholderia cepacia (strain J2315)</name>
    <dbReference type="NCBI Taxonomy" id="216591"/>
    <lineage>
        <taxon>Bacteria</taxon>
        <taxon>Pseudomonadati</taxon>
        <taxon>Pseudomonadota</taxon>
        <taxon>Betaproteobacteria</taxon>
        <taxon>Burkholderiales</taxon>
        <taxon>Burkholderiaceae</taxon>
        <taxon>Burkholderia</taxon>
        <taxon>Burkholderia cepacia complex</taxon>
    </lineage>
</organism>
<dbReference type="KEGG" id="bcj:BCAS0524"/>
<keyword evidence="3" id="KW-1185">Reference proteome</keyword>
<gene>
    <name evidence="2" type="primary">BcepMu32</name>
    <name evidence="2" type="ORF">BCAS0524</name>
</gene>
<proteinExistence type="predicted"/>
<name>B4ENS0_BURCJ</name>
<dbReference type="Proteomes" id="UP000001035">
    <property type="component" value="Chromosome 3"/>
</dbReference>
<evidence type="ECO:0000313" key="3">
    <source>
        <dbReference type="Proteomes" id="UP000001035"/>
    </source>
</evidence>
<evidence type="ECO:0000256" key="1">
    <source>
        <dbReference type="SAM" id="MobiDB-lite"/>
    </source>
</evidence>
<accession>B4ENS0</accession>
<dbReference type="AlphaFoldDB" id="B4ENS0"/>
<dbReference type="EMBL" id="AM747722">
    <property type="protein sequence ID" value="CAR57452.1"/>
    <property type="molecule type" value="Genomic_DNA"/>
</dbReference>
<sequence>MMGAMNAKPLHIFRAGTQTDMNGRVLDFAETDLAATAAAYDPKVHEAPIVIGHPRDNAPAWGWVASLSASAGNLQAEPTQVDPAFAELVGAGRYKKISASFYHPDSPHNPVPGVYYLRHVGFLGAQPPALKGLRDVNFSDGNEGVVEFSDWGQELNAGLWRSLREWLLTQFGRDTADQVIPDWQIESIREVARQDDAPTSAFAERGAATVPTTTKQEKDAVTPEQKAALEAENTQLKQQLADAQARERKAADDRRHSEHVSYAEQLVKGGTLAPKHKDAVVAFLDFTAREPFEFGEGDAKQPLASAFRSFLGELPKVVEFGEHATRERAGVTTTGADTVEYGENVDPKRAELDGRIRAYMREHKVDYAAAANAVIR</sequence>
<dbReference type="HOGENOM" id="CLU_058178_1_0_4"/>
<reference evidence="2 3" key="1">
    <citation type="journal article" date="2009" name="J. Bacteriol.">
        <title>The genome of Burkholderia cenocepacia J2315, an epidemic pathogen of cystic fibrosis patients.</title>
        <authorList>
            <person name="Holden M.T."/>
            <person name="Seth-Smith H.M."/>
            <person name="Crossman L.C."/>
            <person name="Sebaihia M."/>
            <person name="Bentley S.D."/>
            <person name="Cerdeno-Tarraga A.M."/>
            <person name="Thomson N.R."/>
            <person name="Bason N."/>
            <person name="Quail M.A."/>
            <person name="Sharp S."/>
            <person name="Cherevach I."/>
            <person name="Churcher C."/>
            <person name="Goodhead I."/>
            <person name="Hauser H."/>
            <person name="Holroyd N."/>
            <person name="Mungall K."/>
            <person name="Scott P."/>
            <person name="Walker D."/>
            <person name="White B."/>
            <person name="Rose H."/>
            <person name="Iversen P."/>
            <person name="Mil-Homens D."/>
            <person name="Rocha E.P."/>
            <person name="Fialho A.M."/>
            <person name="Baldwin A."/>
            <person name="Dowson C."/>
            <person name="Barrell B.G."/>
            <person name="Govan J.R."/>
            <person name="Vandamme P."/>
            <person name="Hart C.A."/>
            <person name="Mahenthiralingam E."/>
            <person name="Parkhill J."/>
        </authorList>
    </citation>
    <scope>NUCLEOTIDE SEQUENCE [LARGE SCALE GENOMIC DNA]</scope>
    <source>
        <strain evidence="3">ATCC BAA-245 / DSM 16553 / LMG 16656 / NCTC 13227 / J2315 / CF5610</strain>
    </source>
</reference>
<feature type="region of interest" description="Disordered" evidence="1">
    <location>
        <begin position="236"/>
        <end position="261"/>
    </location>
</feature>
<dbReference type="eggNOG" id="COG4388">
    <property type="taxonomic scope" value="Bacteria"/>
</dbReference>
<protein>
    <submittedName>
        <fullName evidence="2">Hypothetical phage protein</fullName>
    </submittedName>
</protein>
<feature type="compositionally biased region" description="Basic and acidic residues" evidence="1">
    <location>
        <begin position="244"/>
        <end position="261"/>
    </location>
</feature>